<dbReference type="Proteomes" id="UP000326078">
    <property type="component" value="Unassembled WGS sequence"/>
</dbReference>
<dbReference type="EMBL" id="VYUT01000001">
    <property type="protein sequence ID" value="KAA9208768.1"/>
    <property type="molecule type" value="Genomic_DNA"/>
</dbReference>
<evidence type="ECO:0000313" key="1">
    <source>
        <dbReference type="EMBL" id="KAA9208768.1"/>
    </source>
</evidence>
<evidence type="ECO:0000313" key="2">
    <source>
        <dbReference type="Proteomes" id="UP000326078"/>
    </source>
</evidence>
<dbReference type="AlphaFoldDB" id="A0A5N0Z398"/>
<reference evidence="1 2" key="1">
    <citation type="submission" date="2019-09" db="EMBL/GenBank/DDBJ databases">
        <title>Vancomyinc resistant enterococci isolated from farm animals in Switzerland.</title>
        <authorList>
            <person name="Stevens M.J.A."/>
            <person name="Stephan R."/>
            <person name="Morach M."/>
            <person name="Nuesch-Inderbinen M."/>
        </authorList>
    </citation>
    <scope>NUCLEOTIDE SEQUENCE [LARGE SCALE GENOMIC DNA]</scope>
    <source>
        <strain evidence="1 2">GH27</strain>
    </source>
</reference>
<name>A0A5N0Z398_9ENTE</name>
<sequence>MNIAVIGLGYVGLSHALLFS</sequence>
<accession>A0A5N0Z398</accession>
<dbReference type="Gene3D" id="3.40.50.720">
    <property type="entry name" value="NAD(P)-binding Rossmann-like Domain"/>
    <property type="match status" value="1"/>
</dbReference>
<gene>
    <name evidence="1" type="ORF">F6X95_01245</name>
</gene>
<proteinExistence type="predicted"/>
<organism evidence="1 2">
    <name type="scientific">Enterococcus durans</name>
    <dbReference type="NCBI Taxonomy" id="53345"/>
    <lineage>
        <taxon>Bacteria</taxon>
        <taxon>Bacillati</taxon>
        <taxon>Bacillota</taxon>
        <taxon>Bacilli</taxon>
        <taxon>Lactobacillales</taxon>
        <taxon>Enterococcaceae</taxon>
        <taxon>Enterococcus</taxon>
    </lineage>
</organism>
<comment type="caution">
    <text evidence="1">The sequence shown here is derived from an EMBL/GenBank/DDBJ whole genome shotgun (WGS) entry which is preliminary data.</text>
</comment>
<protein>
    <submittedName>
        <fullName evidence="1">Uncharacterized protein</fullName>
    </submittedName>
</protein>
<dbReference type="InterPro" id="IPR036291">
    <property type="entry name" value="NAD(P)-bd_dom_sf"/>
</dbReference>
<dbReference type="SUPFAM" id="SSF51735">
    <property type="entry name" value="NAD(P)-binding Rossmann-fold domains"/>
    <property type="match status" value="1"/>
</dbReference>